<evidence type="ECO:0000259" key="16">
    <source>
        <dbReference type="PROSITE" id="PS50086"/>
    </source>
</evidence>
<feature type="domain" description="Rab-GAP TBC" evidence="16">
    <location>
        <begin position="343"/>
        <end position="534"/>
    </location>
</feature>
<keyword evidence="9" id="KW-0206">Cytoskeleton</keyword>
<dbReference type="PANTHER" id="PTHR19853:SF1">
    <property type="entry name" value="TBC1 DOMAIN FAMILY MEMBER 31"/>
    <property type="match status" value="1"/>
</dbReference>
<dbReference type="GO" id="GO:0034451">
    <property type="term" value="C:centriolar satellite"/>
    <property type="evidence" value="ECO:0007669"/>
    <property type="project" value="UniProtKB-SubCell"/>
</dbReference>
<keyword evidence="15" id="KW-1133">Transmembrane helix</keyword>
<dbReference type="Pfam" id="PF00400">
    <property type="entry name" value="WD40"/>
    <property type="match status" value="2"/>
</dbReference>
<dbReference type="AlphaFoldDB" id="A0A7L4M017"/>
<dbReference type="Gene3D" id="2.130.10.10">
    <property type="entry name" value="YVTN repeat-like/Quinoprotein amine dehydrogenase"/>
    <property type="match status" value="2"/>
</dbReference>
<dbReference type="InterPro" id="IPR001680">
    <property type="entry name" value="WD40_rpt"/>
</dbReference>
<evidence type="ECO:0000256" key="12">
    <source>
        <dbReference type="PROSITE-ProRule" id="PRU00221"/>
    </source>
</evidence>
<sequence length="1015" mass="118447">VIVNIIHSVKGYHSKTIRFLNVAFDSSGDSLLAGDHQGNIYVFDLIGNRFNLVQRTMQASTALAFNLRRKTEFLVALADHSIKCFDTETKELVSWMRGHDSSVSSISVHGSGRYAITTSSDTAQLWDLDTFQRKRKLNVRQSVGIQKVFFLPLSNTILSCFKDNSVFAWEFDTLHCKYQLPTPIEGSALRYKVFAVTRDGRMFVAGGKSNQLHLWCLESRKLIRIIQMPAKVRAVHHLEFVPDSFDGGSNQVLGVLSQDNIMRFINIETCKLLFDIGSHEEGISTAAISPNGQYIASVMENGSLNLYSVQALTQQRNQPPPPTFKVVEDWSKRTSEASKLTMRVTSGRSERPWKSKGSKIQSRLLKMQVNTSLENKEVGRSCEYFFFCVVVLKYIFLFSFGSMFSTPLFAFAYRTLSALAHWSAIFAETPYIPLLAFPFVKLFQNNQLICFEVVATVVVNLCQHWFEYFPNPPVNILSMMENVLAHHDKELLQHLMKYNVTSQVYAWPLLETLFSEVLTREEWLKVFDNIFSNHPSYFLMIVIAYIICSRAPLLHCNQTADFEYFFHHRNNLDINSVIKEAYHLMETTPLDIHPQRVLDDFIPLTKGQYPVFNKYPKFIVDYQTQEWERIRQDEIEYLRERQLAHELEAKAQEWKAEDEAWYRKQKLLQEAEEQRRKMLLEEEEKLAEQRQRLAAVKRELKVKELQFLDASRRRFLKYQQDQRQMELKYLEDEIARKAEEQETAAALQDAEVQRMELESQRQVFEQHLIKDQEAVTKEMRAEVDARRRKVDLEDHLVQRLMEINRGEKQKAQTVAEENLAKAEQKRIDADWRLRTLHKLRGDDRHREKRYEEIAKLLHDNRVKEAELLKAMREAEEKTWEEVIQKKAQLEEEQKAAAAADEHRKQFLEDKMNDALELAEKLQREDGYFERLHDLKAGSKGREVEFQQVPRSGNVCLNDLSPSQSSSHMSLDRRGEDLALQERELMAEVRRLRQKLTSQARTRHPPARFPATKWTP</sequence>
<evidence type="ECO:0000313" key="17">
    <source>
        <dbReference type="EMBL" id="NXY69955.1"/>
    </source>
</evidence>
<dbReference type="PANTHER" id="PTHR19853">
    <property type="entry name" value="WD REPEAT CONTAINING PROTEIN 3 WDR3"/>
    <property type="match status" value="1"/>
</dbReference>
<comment type="subcellular location">
    <subcellularLocation>
        <location evidence="1">Cytoplasm</location>
        <location evidence="1">Cytoskeleton</location>
        <location evidence="1">Cilium basal body</location>
    </subcellularLocation>
    <subcellularLocation>
        <location evidence="2">Cytoplasm</location>
        <location evidence="2">Cytoskeleton</location>
        <location evidence="2">Microtubule organizing center</location>
        <location evidence="2">Centrosome</location>
        <location evidence="2">Centriolar satellite</location>
    </subcellularLocation>
</comment>
<accession>A0A7L4M017</accession>
<evidence type="ECO:0000256" key="2">
    <source>
        <dbReference type="ARBA" id="ARBA00004607"/>
    </source>
</evidence>
<dbReference type="InterPro" id="IPR015943">
    <property type="entry name" value="WD40/YVTN_repeat-like_dom_sf"/>
</dbReference>
<keyword evidence="18" id="KW-1185">Reference proteome</keyword>
<evidence type="ECO:0000256" key="13">
    <source>
        <dbReference type="SAM" id="Coils"/>
    </source>
</evidence>
<dbReference type="Gene3D" id="1.10.472.80">
    <property type="entry name" value="Ypt/Rab-GAP domain of gyp1p, domain 3"/>
    <property type="match status" value="1"/>
</dbReference>
<dbReference type="EMBL" id="VWPO01000402">
    <property type="protein sequence ID" value="NXY69955.1"/>
    <property type="molecule type" value="Genomic_DNA"/>
</dbReference>
<evidence type="ECO:0000256" key="11">
    <source>
        <dbReference type="ARBA" id="ARBA00034464"/>
    </source>
</evidence>
<organism evidence="17 18">
    <name type="scientific">Glareola pratincola</name>
    <name type="common">Collared pratincole</name>
    <name type="synonym">Hirundo pratincola</name>
    <dbReference type="NCBI Taxonomy" id="43316"/>
    <lineage>
        <taxon>Eukaryota</taxon>
        <taxon>Metazoa</taxon>
        <taxon>Chordata</taxon>
        <taxon>Craniata</taxon>
        <taxon>Vertebrata</taxon>
        <taxon>Euteleostomi</taxon>
        <taxon>Archelosauria</taxon>
        <taxon>Archosauria</taxon>
        <taxon>Dinosauria</taxon>
        <taxon>Saurischia</taxon>
        <taxon>Theropoda</taxon>
        <taxon>Coelurosauria</taxon>
        <taxon>Aves</taxon>
        <taxon>Neognathae</taxon>
        <taxon>Neoaves</taxon>
        <taxon>Charadriiformes</taxon>
        <taxon>Glareolidae</taxon>
        <taxon>Glareola</taxon>
    </lineage>
</organism>
<feature type="non-terminal residue" evidence="17">
    <location>
        <position position="1015"/>
    </location>
</feature>
<feature type="coiled-coil region" evidence="13">
    <location>
        <begin position="637"/>
        <end position="706"/>
    </location>
</feature>
<feature type="coiled-coil region" evidence="13">
    <location>
        <begin position="730"/>
        <end position="767"/>
    </location>
</feature>
<feature type="transmembrane region" description="Helical" evidence="15">
    <location>
        <begin position="384"/>
        <end position="412"/>
    </location>
</feature>
<dbReference type="GO" id="GO:0036064">
    <property type="term" value="C:ciliary basal body"/>
    <property type="evidence" value="ECO:0007669"/>
    <property type="project" value="TreeGrafter"/>
</dbReference>
<evidence type="ECO:0000256" key="6">
    <source>
        <dbReference type="ARBA" id="ARBA00022737"/>
    </source>
</evidence>
<proteinExistence type="predicted"/>
<dbReference type="FunFam" id="1.10.472.80:FF:000022">
    <property type="entry name" value="TBC1 domain family, member 31"/>
    <property type="match status" value="1"/>
</dbReference>
<comment type="function">
    <text evidence="11">Molecular adapter which is involved in cilium biogenesis. Part of a functional complex including OFD1 a centriolar protein involved in cilium assembly. Could regulate the cAMP-dependent phosphorylation of OFD1, and its subsequent ubiquitination by PJA2 which ultimately leads to its proteasomal degradation.</text>
</comment>
<dbReference type="Pfam" id="PF00566">
    <property type="entry name" value="RabGAP-TBC"/>
    <property type="match status" value="1"/>
</dbReference>
<dbReference type="PROSITE" id="PS50082">
    <property type="entry name" value="WD_REPEATS_2"/>
    <property type="match status" value="1"/>
</dbReference>
<feature type="repeat" description="WD" evidence="12">
    <location>
        <begin position="276"/>
        <end position="317"/>
    </location>
</feature>
<dbReference type="PROSITE" id="PS50086">
    <property type="entry name" value="TBC_RABGAP"/>
    <property type="match status" value="1"/>
</dbReference>
<keyword evidence="10" id="KW-0966">Cell projection</keyword>
<reference evidence="17 18" key="1">
    <citation type="submission" date="2019-09" db="EMBL/GenBank/DDBJ databases">
        <title>Bird 10,000 Genomes (B10K) Project - Family phase.</title>
        <authorList>
            <person name="Zhang G."/>
        </authorList>
    </citation>
    <scope>NUCLEOTIDE SEQUENCE [LARGE SCALE GENOMIC DNA]</scope>
    <source>
        <strain evidence="17">B10K-CU-031-08</strain>
        <tissue evidence="17">Muscle</tissue>
    </source>
</reference>
<keyword evidence="7" id="KW-0970">Cilium biogenesis/degradation</keyword>
<evidence type="ECO:0000256" key="14">
    <source>
        <dbReference type="SAM" id="MobiDB-lite"/>
    </source>
</evidence>
<keyword evidence="15" id="KW-0472">Membrane</keyword>
<dbReference type="Proteomes" id="UP000583049">
    <property type="component" value="Unassembled WGS sequence"/>
</dbReference>
<dbReference type="InterPro" id="IPR000195">
    <property type="entry name" value="Rab-GAP-TBC_dom"/>
</dbReference>
<keyword evidence="4" id="KW-0963">Cytoplasm</keyword>
<evidence type="ECO:0000256" key="8">
    <source>
        <dbReference type="ARBA" id="ARBA00023054"/>
    </source>
</evidence>
<dbReference type="SMART" id="SM00320">
    <property type="entry name" value="WD40"/>
    <property type="match status" value="7"/>
</dbReference>
<evidence type="ECO:0000256" key="4">
    <source>
        <dbReference type="ARBA" id="ARBA00022490"/>
    </source>
</evidence>
<protein>
    <recommendedName>
        <fullName evidence="3">TBC1 domain family member 31</fullName>
    </recommendedName>
</protein>
<keyword evidence="8 13" id="KW-0175">Coiled coil</keyword>
<evidence type="ECO:0000256" key="15">
    <source>
        <dbReference type="SAM" id="Phobius"/>
    </source>
</evidence>
<comment type="caution">
    <text evidence="17">The sequence shown here is derived from an EMBL/GenBank/DDBJ whole genome shotgun (WGS) entry which is preliminary data.</text>
</comment>
<dbReference type="InterPro" id="IPR051570">
    <property type="entry name" value="TBC1_cilium_biogenesis"/>
</dbReference>
<feature type="region of interest" description="Disordered" evidence="14">
    <location>
        <begin position="993"/>
        <end position="1015"/>
    </location>
</feature>
<feature type="coiled-coil region" evidence="13">
    <location>
        <begin position="872"/>
        <end position="924"/>
    </location>
</feature>
<dbReference type="SUPFAM" id="SSF50978">
    <property type="entry name" value="WD40 repeat-like"/>
    <property type="match status" value="1"/>
</dbReference>
<dbReference type="FunFam" id="2.130.10.10:FF:000185">
    <property type="entry name" value="TBC1 domain family member 31 isoform X1"/>
    <property type="match status" value="1"/>
</dbReference>
<gene>
    <name evidence="17" type="primary">Tbc1d31</name>
    <name evidence="17" type="ORF">GLAPRA_R13920</name>
</gene>
<dbReference type="InterPro" id="IPR035969">
    <property type="entry name" value="Rab-GAP_TBC_sf"/>
</dbReference>
<name>A0A7L4M017_GLAPT</name>
<evidence type="ECO:0000256" key="9">
    <source>
        <dbReference type="ARBA" id="ARBA00023212"/>
    </source>
</evidence>
<keyword evidence="6" id="KW-0677">Repeat</keyword>
<evidence type="ECO:0000256" key="10">
    <source>
        <dbReference type="ARBA" id="ARBA00023273"/>
    </source>
</evidence>
<evidence type="ECO:0000256" key="5">
    <source>
        <dbReference type="ARBA" id="ARBA00022574"/>
    </source>
</evidence>
<evidence type="ECO:0000256" key="3">
    <source>
        <dbReference type="ARBA" id="ARBA00014199"/>
    </source>
</evidence>
<dbReference type="GO" id="GO:0060090">
    <property type="term" value="F:molecular adaptor activity"/>
    <property type="evidence" value="ECO:0007669"/>
    <property type="project" value="UniProtKB-ARBA"/>
</dbReference>
<feature type="non-terminal residue" evidence="17">
    <location>
        <position position="1"/>
    </location>
</feature>
<evidence type="ECO:0000313" key="18">
    <source>
        <dbReference type="Proteomes" id="UP000583049"/>
    </source>
</evidence>
<dbReference type="SUPFAM" id="SSF47923">
    <property type="entry name" value="Ypt/Rab-GAP domain of gyp1p"/>
    <property type="match status" value="1"/>
</dbReference>
<feature type="transmembrane region" description="Helical" evidence="15">
    <location>
        <begin position="419"/>
        <end position="440"/>
    </location>
</feature>
<dbReference type="InterPro" id="IPR036322">
    <property type="entry name" value="WD40_repeat_dom_sf"/>
</dbReference>
<keyword evidence="5 12" id="KW-0853">WD repeat</keyword>
<dbReference type="GO" id="GO:0060271">
    <property type="term" value="P:cilium assembly"/>
    <property type="evidence" value="ECO:0007669"/>
    <property type="project" value="UniProtKB-ARBA"/>
</dbReference>
<keyword evidence="15" id="KW-0812">Transmembrane</keyword>
<evidence type="ECO:0000256" key="7">
    <source>
        <dbReference type="ARBA" id="ARBA00022794"/>
    </source>
</evidence>
<evidence type="ECO:0000256" key="1">
    <source>
        <dbReference type="ARBA" id="ARBA00004120"/>
    </source>
</evidence>